<evidence type="ECO:0000256" key="4">
    <source>
        <dbReference type="ARBA" id="ARBA00022777"/>
    </source>
</evidence>
<feature type="binding site" evidence="7">
    <location>
        <begin position="57"/>
        <end position="59"/>
    </location>
    <ligand>
        <name>AMP</name>
        <dbReference type="ChEBI" id="CHEBI:456215"/>
    </ligand>
</feature>
<feature type="region of interest" description="NMP" evidence="7">
    <location>
        <begin position="30"/>
        <end position="59"/>
    </location>
</feature>
<evidence type="ECO:0000256" key="1">
    <source>
        <dbReference type="ARBA" id="ARBA00022679"/>
    </source>
</evidence>
<dbReference type="SUPFAM" id="SSF52540">
    <property type="entry name" value="P-loop containing nucleoside triphosphate hydrolases"/>
    <property type="match status" value="1"/>
</dbReference>
<evidence type="ECO:0000256" key="2">
    <source>
        <dbReference type="ARBA" id="ARBA00022727"/>
    </source>
</evidence>
<dbReference type="HAMAP" id="MF_00235">
    <property type="entry name" value="Adenylate_kinase_Adk"/>
    <property type="match status" value="1"/>
</dbReference>
<accession>A0ABT3BNP6</accession>
<evidence type="ECO:0000256" key="5">
    <source>
        <dbReference type="ARBA" id="ARBA00022833"/>
    </source>
</evidence>
<dbReference type="InterPro" id="IPR007862">
    <property type="entry name" value="Adenylate_kinase_lid-dom"/>
</dbReference>
<dbReference type="Pfam" id="PF05191">
    <property type="entry name" value="ADK_lid"/>
    <property type="match status" value="1"/>
</dbReference>
<feature type="region of interest" description="LID" evidence="7">
    <location>
        <begin position="122"/>
        <end position="159"/>
    </location>
</feature>
<organism evidence="11 12">
    <name type="scientific">Ureaplasma zalophigenitalium</name>
    <dbReference type="NCBI Taxonomy" id="907723"/>
    <lineage>
        <taxon>Bacteria</taxon>
        <taxon>Bacillati</taxon>
        <taxon>Mycoplasmatota</taxon>
        <taxon>Mycoplasmoidales</taxon>
        <taxon>Mycoplasmoidaceae</taxon>
        <taxon>Ureaplasma</taxon>
    </lineage>
</organism>
<keyword evidence="12" id="KW-1185">Reference proteome</keyword>
<proteinExistence type="inferred from homology"/>
<evidence type="ECO:0000313" key="11">
    <source>
        <dbReference type="EMBL" id="MCV3753893.1"/>
    </source>
</evidence>
<comment type="pathway">
    <text evidence="7">Purine metabolism; AMP biosynthesis via salvage pathway; AMP from ADP: step 1/1.</text>
</comment>
<name>A0ABT3BNP6_9BACT</name>
<evidence type="ECO:0000256" key="8">
    <source>
        <dbReference type="RuleBase" id="RU003330"/>
    </source>
</evidence>
<dbReference type="Pfam" id="PF00406">
    <property type="entry name" value="ADK"/>
    <property type="match status" value="1"/>
</dbReference>
<feature type="domain" description="Adenylate kinase active site lid" evidence="10">
    <location>
        <begin position="123"/>
        <end position="158"/>
    </location>
</feature>
<keyword evidence="5 7" id="KW-0862">Zinc</keyword>
<comment type="subunit">
    <text evidence="7 9">Monomer.</text>
</comment>
<dbReference type="NCBIfam" id="TIGR01351">
    <property type="entry name" value="adk"/>
    <property type="match status" value="1"/>
</dbReference>
<feature type="binding site" evidence="7">
    <location>
        <position position="156"/>
    </location>
    <ligand>
        <name>AMP</name>
        <dbReference type="ChEBI" id="CHEBI:456215"/>
    </ligand>
</feature>
<dbReference type="Proteomes" id="UP001207252">
    <property type="component" value="Unassembled WGS sequence"/>
</dbReference>
<dbReference type="GO" id="GO:0016301">
    <property type="term" value="F:kinase activity"/>
    <property type="evidence" value="ECO:0007669"/>
    <property type="project" value="UniProtKB-KW"/>
</dbReference>
<keyword evidence="2 7" id="KW-0545">Nucleotide biosynthesis</keyword>
<dbReference type="EC" id="2.7.4.3" evidence="7 9"/>
<keyword evidence="6 7" id="KW-0067">ATP-binding</keyword>
<comment type="caution">
    <text evidence="7">Lacks conserved residue(s) required for the propagation of feature annotation.</text>
</comment>
<feature type="binding site" evidence="7">
    <location>
        <begin position="10"/>
        <end position="15"/>
    </location>
    <ligand>
        <name>ATP</name>
        <dbReference type="ChEBI" id="CHEBI:30616"/>
    </ligand>
</feature>
<protein>
    <recommendedName>
        <fullName evidence="7 9">Adenylate kinase</fullName>
        <shortName evidence="7">AK</shortName>
        <ecNumber evidence="7 9">2.7.4.3</ecNumber>
    </recommendedName>
    <alternativeName>
        <fullName evidence="7">ATP-AMP transphosphorylase</fullName>
    </alternativeName>
    <alternativeName>
        <fullName evidence="7">ATP:AMP phosphotransferase</fullName>
    </alternativeName>
    <alternativeName>
        <fullName evidence="7">Adenylate monophosphate kinase</fullName>
    </alternativeName>
</protein>
<evidence type="ECO:0000256" key="7">
    <source>
        <dbReference type="HAMAP-Rule" id="MF_00235"/>
    </source>
</evidence>
<feature type="binding site" evidence="7">
    <location>
        <position position="146"/>
    </location>
    <ligand>
        <name>Zn(2+)</name>
        <dbReference type="ChEBI" id="CHEBI:29105"/>
        <note>structural</note>
    </ligand>
</feature>
<evidence type="ECO:0000259" key="10">
    <source>
        <dbReference type="Pfam" id="PF05191"/>
    </source>
</evidence>
<evidence type="ECO:0000256" key="3">
    <source>
        <dbReference type="ARBA" id="ARBA00022741"/>
    </source>
</evidence>
<comment type="similarity">
    <text evidence="7 8">Belongs to the adenylate kinase family.</text>
</comment>
<dbReference type="InterPro" id="IPR036193">
    <property type="entry name" value="ADK_active_lid_dom_sf"/>
</dbReference>
<reference evidence="11 12" key="1">
    <citation type="journal article" date="2020" name="Int. J. Syst. Evol. Microbiol.">
        <title>Ureaplasma miroungigenitalium sp. nov. isolated from northern elephant seals (Mirounga angustirostris) and Ureaplasma zalophigenitalium sp. nov. isolated from California sea lions (Zalophus californianus).</title>
        <authorList>
            <person name="Volokhov D.V."/>
            <person name="Gulland F.M."/>
            <person name="Gao Y."/>
            <person name="Chizhikov V.E."/>
        </authorList>
    </citation>
    <scope>NUCLEOTIDE SEQUENCE [LARGE SCALE GENOMIC DNA]</scope>
    <source>
        <strain evidence="11 12">CSL7644-GEN</strain>
    </source>
</reference>
<comment type="catalytic activity">
    <reaction evidence="7 9">
        <text>AMP + ATP = 2 ADP</text>
        <dbReference type="Rhea" id="RHEA:12973"/>
        <dbReference type="ChEBI" id="CHEBI:30616"/>
        <dbReference type="ChEBI" id="CHEBI:456215"/>
        <dbReference type="ChEBI" id="CHEBI:456216"/>
        <dbReference type="EC" id="2.7.4.3"/>
    </reaction>
</comment>
<dbReference type="InterPro" id="IPR027417">
    <property type="entry name" value="P-loop_NTPase"/>
</dbReference>
<feature type="binding site" evidence="7">
    <location>
        <position position="149"/>
    </location>
    <ligand>
        <name>Zn(2+)</name>
        <dbReference type="ChEBI" id="CHEBI:29105"/>
        <note>structural</note>
    </ligand>
</feature>
<evidence type="ECO:0000313" key="12">
    <source>
        <dbReference type="Proteomes" id="UP001207252"/>
    </source>
</evidence>
<keyword evidence="4 7" id="KW-0418">Kinase</keyword>
<evidence type="ECO:0000256" key="9">
    <source>
        <dbReference type="RuleBase" id="RU003331"/>
    </source>
</evidence>
<keyword evidence="7" id="KW-0479">Metal-binding</keyword>
<comment type="caution">
    <text evidence="11">The sequence shown here is derived from an EMBL/GenBank/DDBJ whole genome shotgun (WGS) entry which is preliminary data.</text>
</comment>
<dbReference type="CDD" id="cd01428">
    <property type="entry name" value="ADK"/>
    <property type="match status" value="1"/>
</dbReference>
<dbReference type="EMBL" id="JAOXHJ010000001">
    <property type="protein sequence ID" value="MCV3753893.1"/>
    <property type="molecule type" value="Genomic_DNA"/>
</dbReference>
<dbReference type="InterPro" id="IPR006259">
    <property type="entry name" value="Adenyl_kin_sub"/>
</dbReference>
<feature type="binding site" evidence="7">
    <location>
        <begin position="132"/>
        <end position="133"/>
    </location>
    <ligand>
        <name>ATP</name>
        <dbReference type="ChEBI" id="CHEBI:30616"/>
    </ligand>
</feature>
<feature type="binding site" evidence="7">
    <location>
        <position position="195"/>
    </location>
    <ligand>
        <name>ATP</name>
        <dbReference type="ChEBI" id="CHEBI:30616"/>
    </ligand>
</feature>
<evidence type="ECO:0000256" key="6">
    <source>
        <dbReference type="ARBA" id="ARBA00022840"/>
    </source>
</evidence>
<feature type="binding site" evidence="7">
    <location>
        <position position="129"/>
    </location>
    <ligand>
        <name>Zn(2+)</name>
        <dbReference type="ChEBI" id="CHEBI:29105"/>
        <note>structural</note>
    </ligand>
</feature>
<dbReference type="InterPro" id="IPR000850">
    <property type="entry name" value="Adenylat/UMP-CMP_kin"/>
</dbReference>
<keyword evidence="7" id="KW-0963">Cytoplasm</keyword>
<comment type="domain">
    <text evidence="7">Consists of three domains, a large central CORE domain and two small peripheral domains, NMPbind and LID, which undergo movements during catalysis. The LID domain closes over the site of phosphoryl transfer upon ATP binding. Assembling and dissambling the active center during each catalytic cycle provides an effective means to prevent ATP hydrolysis. Some bacteria have evolved a zinc-coordinating structure that stabilizes the LID domain.</text>
</comment>
<dbReference type="PANTHER" id="PTHR23359">
    <property type="entry name" value="NUCLEOTIDE KINASE"/>
    <property type="match status" value="1"/>
</dbReference>
<feature type="binding site" evidence="7">
    <location>
        <position position="126"/>
    </location>
    <ligand>
        <name>Zn(2+)</name>
        <dbReference type="ChEBI" id="CHEBI:29105"/>
        <note>structural</note>
    </ligand>
</feature>
<dbReference type="RefSeq" id="WP_263817694.1">
    <property type="nucleotide sequence ID" value="NZ_JAOXHJ010000001.1"/>
</dbReference>
<feature type="binding site" evidence="7">
    <location>
        <position position="36"/>
    </location>
    <ligand>
        <name>AMP</name>
        <dbReference type="ChEBI" id="CHEBI:456215"/>
    </ligand>
</feature>
<feature type="binding site" evidence="7">
    <location>
        <position position="167"/>
    </location>
    <ligand>
        <name>AMP</name>
        <dbReference type="ChEBI" id="CHEBI:456215"/>
    </ligand>
</feature>
<keyword evidence="1 7" id="KW-0808">Transferase</keyword>
<keyword evidence="3 7" id="KW-0547">Nucleotide-binding</keyword>
<dbReference type="SUPFAM" id="SSF57774">
    <property type="entry name" value="Microbial and mitochondrial ADK, insert 'zinc finger' domain"/>
    <property type="match status" value="1"/>
</dbReference>
<dbReference type="Gene3D" id="3.40.50.300">
    <property type="entry name" value="P-loop containing nucleotide triphosphate hydrolases"/>
    <property type="match status" value="1"/>
</dbReference>
<comment type="function">
    <text evidence="7">Catalyzes the reversible transfer of the terminal phosphate group between ATP and AMP. Plays an important role in cellular energy homeostasis and in adenine nucleotide metabolism.</text>
</comment>
<feature type="binding site" evidence="7">
    <location>
        <position position="31"/>
    </location>
    <ligand>
        <name>AMP</name>
        <dbReference type="ChEBI" id="CHEBI:456215"/>
    </ligand>
</feature>
<sequence>MKLLFLGPPGSGKGSISSLLIDQHQFEHVSTGNLFRALFKRNDDFAKEVQNIIDQGLLVPDEITNKIAHQAIDPLLKNQANFILDGWPRTINQAHDCSAYMQLDHVIYFDIPEDVLIKRITGRYSCTACPAVYNIFYNPPKKELICDSCQHPLMQRGDDNKTSLSIRMKQFKELTLPIVEYYEKTGLLVRVNANQPLELVYEEVLKIIKKK</sequence>
<feature type="binding site" evidence="7">
    <location>
        <position position="93"/>
    </location>
    <ligand>
        <name>AMP</name>
        <dbReference type="ChEBI" id="CHEBI:456215"/>
    </ligand>
</feature>
<comment type="subcellular location">
    <subcellularLocation>
        <location evidence="7 9">Cytoplasm</location>
    </subcellularLocation>
</comment>
<dbReference type="PRINTS" id="PR00094">
    <property type="entry name" value="ADENYLTKNASE"/>
</dbReference>
<gene>
    <name evidence="7" type="primary">adk</name>
    <name evidence="11" type="ORF">OF365_00625</name>
</gene>
<feature type="binding site" evidence="7">
    <location>
        <position position="123"/>
    </location>
    <ligand>
        <name>ATP</name>
        <dbReference type="ChEBI" id="CHEBI:30616"/>
    </ligand>
</feature>